<organism evidence="1 2">
    <name type="scientific">Colletotrichum karsti</name>
    <dbReference type="NCBI Taxonomy" id="1095194"/>
    <lineage>
        <taxon>Eukaryota</taxon>
        <taxon>Fungi</taxon>
        <taxon>Dikarya</taxon>
        <taxon>Ascomycota</taxon>
        <taxon>Pezizomycotina</taxon>
        <taxon>Sordariomycetes</taxon>
        <taxon>Hypocreomycetidae</taxon>
        <taxon>Glomerellales</taxon>
        <taxon>Glomerellaceae</taxon>
        <taxon>Colletotrichum</taxon>
        <taxon>Colletotrichum boninense species complex</taxon>
    </lineage>
</organism>
<proteinExistence type="predicted"/>
<name>A0A9P6LK27_9PEZI</name>
<evidence type="ECO:0000313" key="1">
    <source>
        <dbReference type="EMBL" id="KAF9875580.1"/>
    </source>
</evidence>
<sequence>MSARNIGSTLQALLDGVNLKRWDEAKKFIRSTVVYNEHQVSNEDFVSHLAEDVEKRNITQFRVDGVAIHSDGKSLGARRITRTVDSDGKQLEAWGLVLFVFDDEEKVSRYYSIEAPKALFPPVPSLPPIEQDASFGPLSAKEMSDAYHVYINSYNEGTMPTVIPQKWAETVVMNGKPQSRDLVPPFLERVLLPAIAGLKYKVEEMVTDVEKQQVFVRLSLEGVPENKNFQKGADGKEKIKLYEHAMYGFLNGKIARVWASQGFDMAF</sequence>
<keyword evidence="2" id="KW-1185">Reference proteome</keyword>
<dbReference type="GeneID" id="62162752"/>
<dbReference type="RefSeq" id="XP_038745041.1">
    <property type="nucleotide sequence ID" value="XM_038889678.1"/>
</dbReference>
<reference evidence="1" key="2">
    <citation type="submission" date="2020-11" db="EMBL/GenBank/DDBJ databases">
        <title>Whole genome sequencing of Colletotrichum sp.</title>
        <authorList>
            <person name="Li H."/>
        </authorList>
    </citation>
    <scope>NUCLEOTIDE SEQUENCE</scope>
    <source>
        <strain evidence="1">CkLH20</strain>
    </source>
</reference>
<dbReference type="AlphaFoldDB" id="A0A9P6LK27"/>
<dbReference type="Proteomes" id="UP000781932">
    <property type="component" value="Unassembled WGS sequence"/>
</dbReference>
<dbReference type="EMBL" id="JAATWM020000021">
    <property type="protein sequence ID" value="KAF9875580.1"/>
    <property type="molecule type" value="Genomic_DNA"/>
</dbReference>
<dbReference type="Gene3D" id="3.10.450.50">
    <property type="match status" value="1"/>
</dbReference>
<evidence type="ECO:0000313" key="2">
    <source>
        <dbReference type="Proteomes" id="UP000781932"/>
    </source>
</evidence>
<dbReference type="OrthoDB" id="2830113at2759"/>
<accession>A0A9P6LK27</accession>
<comment type="caution">
    <text evidence="1">The sequence shown here is derived from an EMBL/GenBank/DDBJ whole genome shotgun (WGS) entry which is preliminary data.</text>
</comment>
<protein>
    <submittedName>
        <fullName evidence="1">SnoaL-like polyketide cyclase</fullName>
    </submittedName>
</protein>
<reference evidence="1" key="1">
    <citation type="submission" date="2020-03" db="EMBL/GenBank/DDBJ databases">
        <authorList>
            <person name="He L."/>
        </authorList>
    </citation>
    <scope>NUCLEOTIDE SEQUENCE</scope>
    <source>
        <strain evidence="1">CkLH20</strain>
    </source>
</reference>
<gene>
    <name evidence="1" type="ORF">CkaCkLH20_06961</name>
</gene>